<dbReference type="GO" id="GO:0004553">
    <property type="term" value="F:hydrolase activity, hydrolyzing O-glycosyl compounds"/>
    <property type="evidence" value="ECO:0007669"/>
    <property type="project" value="InterPro"/>
</dbReference>
<accession>X1NU79</accession>
<dbReference type="EMBL" id="BARV01029739">
    <property type="protein sequence ID" value="GAI33776.1"/>
    <property type="molecule type" value="Genomic_DNA"/>
</dbReference>
<sequence length="188" mass="21665">HTHLNTHTLDEAELAIETEIVNTQDHIVETEIECAIGDVTFNKHITVNPLSTNKLILTHHEFPQLKIRNPRLWWPYQLGKPELYELRMILKTKDNVSDSTNVTFGIREIKTVNNEHGARLFLINGKELLIRGTAWSPDLMLRQSKRQDEIDIDFLINLNMNAVRLEGKLAADYFWDLCDQKGILVLAG</sequence>
<proteinExistence type="predicted"/>
<evidence type="ECO:0000313" key="2">
    <source>
        <dbReference type="EMBL" id="GAI33776.1"/>
    </source>
</evidence>
<feature type="domain" description="Glycoside hydrolase family 2 immunoglobulin-like beta-sandwich" evidence="1">
    <location>
        <begin position="3"/>
        <end position="107"/>
    </location>
</feature>
<dbReference type="PANTHER" id="PTHR43536:SF1">
    <property type="entry name" value="MANNOSYLGLYCOPROTEIN ENDO-BETA-MANNOSIDASE"/>
    <property type="match status" value="1"/>
</dbReference>
<dbReference type="InterPro" id="IPR043534">
    <property type="entry name" value="EBDG/EBM"/>
</dbReference>
<dbReference type="Gene3D" id="3.20.20.80">
    <property type="entry name" value="Glycosidases"/>
    <property type="match status" value="1"/>
</dbReference>
<dbReference type="Pfam" id="PF00703">
    <property type="entry name" value="Glyco_hydro_2"/>
    <property type="match status" value="1"/>
</dbReference>
<protein>
    <recommendedName>
        <fullName evidence="1">Glycoside hydrolase family 2 immunoglobulin-like beta-sandwich domain-containing protein</fullName>
    </recommendedName>
</protein>
<dbReference type="InterPro" id="IPR013783">
    <property type="entry name" value="Ig-like_fold"/>
</dbReference>
<dbReference type="SUPFAM" id="SSF51445">
    <property type="entry name" value="(Trans)glycosidases"/>
    <property type="match status" value="1"/>
</dbReference>
<feature type="non-terminal residue" evidence="2">
    <location>
        <position position="1"/>
    </location>
</feature>
<dbReference type="PANTHER" id="PTHR43536">
    <property type="entry name" value="MANNOSYLGLYCOPROTEIN ENDO-BETA-MANNOSIDASE"/>
    <property type="match status" value="1"/>
</dbReference>
<name>X1NU79_9ZZZZ</name>
<organism evidence="2">
    <name type="scientific">marine sediment metagenome</name>
    <dbReference type="NCBI Taxonomy" id="412755"/>
    <lineage>
        <taxon>unclassified sequences</taxon>
        <taxon>metagenomes</taxon>
        <taxon>ecological metagenomes</taxon>
    </lineage>
</organism>
<dbReference type="SUPFAM" id="SSF49303">
    <property type="entry name" value="beta-Galactosidase/glucuronidase domain"/>
    <property type="match status" value="1"/>
</dbReference>
<dbReference type="InterPro" id="IPR017853">
    <property type="entry name" value="GH"/>
</dbReference>
<dbReference type="GO" id="GO:0005975">
    <property type="term" value="P:carbohydrate metabolic process"/>
    <property type="evidence" value="ECO:0007669"/>
    <property type="project" value="InterPro"/>
</dbReference>
<comment type="caution">
    <text evidence="2">The sequence shown here is derived from an EMBL/GenBank/DDBJ whole genome shotgun (WGS) entry which is preliminary data.</text>
</comment>
<dbReference type="InterPro" id="IPR036156">
    <property type="entry name" value="Beta-gal/glucu_dom_sf"/>
</dbReference>
<dbReference type="InterPro" id="IPR006102">
    <property type="entry name" value="Ig-like_GH2"/>
</dbReference>
<dbReference type="Gene3D" id="2.60.40.10">
    <property type="entry name" value="Immunoglobulins"/>
    <property type="match status" value="1"/>
</dbReference>
<gene>
    <name evidence="2" type="ORF">S06H3_47354</name>
</gene>
<reference evidence="2" key="1">
    <citation type="journal article" date="2014" name="Front. Microbiol.">
        <title>High frequency of phylogenetically diverse reductive dehalogenase-homologous genes in deep subseafloor sedimentary metagenomes.</title>
        <authorList>
            <person name="Kawai M."/>
            <person name="Futagami T."/>
            <person name="Toyoda A."/>
            <person name="Takaki Y."/>
            <person name="Nishi S."/>
            <person name="Hori S."/>
            <person name="Arai W."/>
            <person name="Tsubouchi T."/>
            <person name="Morono Y."/>
            <person name="Uchiyama I."/>
            <person name="Ito T."/>
            <person name="Fujiyama A."/>
            <person name="Inagaki F."/>
            <person name="Takami H."/>
        </authorList>
    </citation>
    <scope>NUCLEOTIDE SEQUENCE</scope>
    <source>
        <strain evidence="2">Expedition CK06-06</strain>
    </source>
</reference>
<dbReference type="AlphaFoldDB" id="X1NU79"/>
<evidence type="ECO:0000259" key="1">
    <source>
        <dbReference type="Pfam" id="PF00703"/>
    </source>
</evidence>